<dbReference type="EMBL" id="WPIN01000002">
    <property type="protein sequence ID" value="MVM29861.1"/>
    <property type="molecule type" value="Genomic_DNA"/>
</dbReference>
<feature type="compositionally biased region" description="Low complexity" evidence="5">
    <location>
        <begin position="103"/>
        <end position="115"/>
    </location>
</feature>
<dbReference type="CDD" id="cd07185">
    <property type="entry name" value="OmpA_C-like"/>
    <property type="match status" value="1"/>
</dbReference>
<keyword evidence="8" id="KW-1185">Reference proteome</keyword>
<evidence type="ECO:0000256" key="3">
    <source>
        <dbReference type="ARBA" id="ARBA00023237"/>
    </source>
</evidence>
<accession>A0A7K1S7Q5</accession>
<feature type="compositionally biased region" description="Polar residues" evidence="5">
    <location>
        <begin position="89"/>
        <end position="102"/>
    </location>
</feature>
<dbReference type="Proteomes" id="UP000436006">
    <property type="component" value="Unassembled WGS sequence"/>
</dbReference>
<comment type="subcellular location">
    <subcellularLocation>
        <location evidence="1">Cell outer membrane</location>
    </subcellularLocation>
</comment>
<feature type="domain" description="OmpA-like" evidence="6">
    <location>
        <begin position="328"/>
        <end position="442"/>
    </location>
</feature>
<gene>
    <name evidence="7" type="ORF">GO755_07445</name>
</gene>
<keyword evidence="2 4" id="KW-0472">Membrane</keyword>
<dbReference type="AlphaFoldDB" id="A0A7K1S7Q5"/>
<dbReference type="InterPro" id="IPR013320">
    <property type="entry name" value="ConA-like_dom_sf"/>
</dbReference>
<keyword evidence="3" id="KW-0998">Cell outer membrane</keyword>
<dbReference type="GO" id="GO:0004553">
    <property type="term" value="F:hydrolase activity, hydrolyzing O-glycosyl compounds"/>
    <property type="evidence" value="ECO:0007669"/>
    <property type="project" value="UniProtKB-ARBA"/>
</dbReference>
<evidence type="ECO:0000256" key="5">
    <source>
        <dbReference type="SAM" id="MobiDB-lite"/>
    </source>
</evidence>
<sequence>MGVYSWLSPYSMFVSINSAIFKATMKTLFTLVLATLFISPTFAQFGNILDRAANAATNRANQKIDQGINKGLDKVEEGVKNGGKKTTGSTQAPTTNPDDQATANPATASGNGPAAAAKPVSMRSYANYDFVPGNKIIFEDDFHTDQDGEFAEHWDLLAGQAILNKVGDGLVMKITDGNYGKVTPLMKNKNYLPKEFTLEYDYYQTPGAYGLRFWFEDAEGHEVIQCQADRDGAAATYMVNDESRTLGGNMPEELKSANFDDRWHHVAFILKGRSIKMYIDQFRVLTVPQNTAVPTRFIFGGIASQNEPLIFKNLRIAEGGGANLIGQKFGEGKYISHGINFDYGKAIIKPESMGEINAIYKFLSENSGSKFEVGGYTDADGSDASNLTLSQKRADAVKTQLVSMGVDAGRLTAKGYGETKPIADNTTFEGKAQNRRVEFVKQ</sequence>
<evidence type="ECO:0000256" key="1">
    <source>
        <dbReference type="ARBA" id="ARBA00004442"/>
    </source>
</evidence>
<dbReference type="InterPro" id="IPR036737">
    <property type="entry name" value="OmpA-like_sf"/>
</dbReference>
<proteinExistence type="predicted"/>
<dbReference type="Pfam" id="PF00691">
    <property type="entry name" value="OmpA"/>
    <property type="match status" value="1"/>
</dbReference>
<dbReference type="SUPFAM" id="SSF49899">
    <property type="entry name" value="Concanavalin A-like lectins/glucanases"/>
    <property type="match status" value="1"/>
</dbReference>
<dbReference type="InterPro" id="IPR006664">
    <property type="entry name" value="OMP_bac"/>
</dbReference>
<dbReference type="Gene3D" id="3.30.1330.60">
    <property type="entry name" value="OmpA-like domain"/>
    <property type="match status" value="1"/>
</dbReference>
<dbReference type="PANTHER" id="PTHR30329:SF21">
    <property type="entry name" value="LIPOPROTEIN YIAD-RELATED"/>
    <property type="match status" value="1"/>
</dbReference>
<dbReference type="GO" id="GO:0009279">
    <property type="term" value="C:cell outer membrane"/>
    <property type="evidence" value="ECO:0007669"/>
    <property type="project" value="UniProtKB-SubCell"/>
</dbReference>
<feature type="region of interest" description="Disordered" evidence="5">
    <location>
        <begin position="67"/>
        <end position="115"/>
    </location>
</feature>
<dbReference type="GO" id="GO:0005975">
    <property type="term" value="P:carbohydrate metabolic process"/>
    <property type="evidence" value="ECO:0007669"/>
    <property type="project" value="UniProtKB-ARBA"/>
</dbReference>
<evidence type="ECO:0000313" key="7">
    <source>
        <dbReference type="EMBL" id="MVM29861.1"/>
    </source>
</evidence>
<comment type="caution">
    <text evidence="7">The sequence shown here is derived from an EMBL/GenBank/DDBJ whole genome shotgun (WGS) entry which is preliminary data.</text>
</comment>
<evidence type="ECO:0000256" key="4">
    <source>
        <dbReference type="PROSITE-ProRule" id="PRU00473"/>
    </source>
</evidence>
<dbReference type="PANTHER" id="PTHR30329">
    <property type="entry name" value="STATOR ELEMENT OF FLAGELLAR MOTOR COMPLEX"/>
    <property type="match status" value="1"/>
</dbReference>
<name>A0A7K1S7Q5_9BACT</name>
<dbReference type="InterPro" id="IPR050330">
    <property type="entry name" value="Bact_OuterMem_StrucFunc"/>
</dbReference>
<reference evidence="7 8" key="1">
    <citation type="submission" date="2019-12" db="EMBL/GenBank/DDBJ databases">
        <title>Spirosoma sp. HMF4905 genome sequencing and assembly.</title>
        <authorList>
            <person name="Kang H."/>
            <person name="Cha I."/>
            <person name="Kim H."/>
            <person name="Joh K."/>
        </authorList>
    </citation>
    <scope>NUCLEOTIDE SEQUENCE [LARGE SCALE GENOMIC DNA]</scope>
    <source>
        <strain evidence="7 8">HMF4905</strain>
    </source>
</reference>
<dbReference type="SUPFAM" id="SSF103088">
    <property type="entry name" value="OmpA-like"/>
    <property type="match status" value="1"/>
</dbReference>
<dbReference type="Gene3D" id="2.60.120.560">
    <property type="entry name" value="Exo-inulinase, domain 1"/>
    <property type="match status" value="1"/>
</dbReference>
<organism evidence="7 8">
    <name type="scientific">Spirosoma arboris</name>
    <dbReference type="NCBI Taxonomy" id="2682092"/>
    <lineage>
        <taxon>Bacteria</taxon>
        <taxon>Pseudomonadati</taxon>
        <taxon>Bacteroidota</taxon>
        <taxon>Cytophagia</taxon>
        <taxon>Cytophagales</taxon>
        <taxon>Cytophagaceae</taxon>
        <taxon>Spirosoma</taxon>
    </lineage>
</organism>
<evidence type="ECO:0000313" key="8">
    <source>
        <dbReference type="Proteomes" id="UP000436006"/>
    </source>
</evidence>
<evidence type="ECO:0000256" key="2">
    <source>
        <dbReference type="ARBA" id="ARBA00023136"/>
    </source>
</evidence>
<evidence type="ECO:0000259" key="6">
    <source>
        <dbReference type="PROSITE" id="PS51123"/>
    </source>
</evidence>
<dbReference type="PRINTS" id="PR01021">
    <property type="entry name" value="OMPADOMAIN"/>
</dbReference>
<dbReference type="PROSITE" id="PS51123">
    <property type="entry name" value="OMPA_2"/>
    <property type="match status" value="1"/>
</dbReference>
<dbReference type="InterPro" id="IPR006665">
    <property type="entry name" value="OmpA-like"/>
</dbReference>
<protein>
    <submittedName>
        <fullName evidence="7">OmpA family protein</fullName>
    </submittedName>
</protein>